<comment type="caution">
    <text evidence="4">The sequence shown here is derived from an EMBL/GenBank/DDBJ whole genome shotgun (WGS) entry which is preliminary data.</text>
</comment>
<dbReference type="RefSeq" id="WP_057766824.1">
    <property type="nucleotide sequence ID" value="NZ_AZDG01000020.1"/>
</dbReference>
<sequence>MKFRSKSVVFLAALSMATTGVLATNQTKASAASVATVNSGVIARLYNSDGALITNRALSANTPWIVGSIVTINGETMYQVSTDEYLRSADSSLSGQDTSNQTTPTQTTDSNRVATANFPIRLYRDDTNSLSDRSLAKGSSWQIGKFIRNKNNQEFIQVSTHEYADASKFSYKEVIRNPTYIPDFGTNSNFMIIKKGNGDIG</sequence>
<evidence type="ECO:0000259" key="3">
    <source>
        <dbReference type="Pfam" id="PF03217"/>
    </source>
</evidence>
<feature type="domain" description="S-layer protein C-terminal" evidence="3">
    <location>
        <begin position="43"/>
        <end position="87"/>
    </location>
</feature>
<evidence type="ECO:0000256" key="2">
    <source>
        <dbReference type="SAM" id="SignalP"/>
    </source>
</evidence>
<reference evidence="4 5" key="1">
    <citation type="journal article" date="2015" name="Genome Announc.">
        <title>Expanding the biotechnology potential of lactobacilli through comparative genomics of 213 strains and associated genera.</title>
        <authorList>
            <person name="Sun Z."/>
            <person name="Harris H.M."/>
            <person name="McCann A."/>
            <person name="Guo C."/>
            <person name="Argimon S."/>
            <person name="Zhang W."/>
            <person name="Yang X."/>
            <person name="Jeffery I.B."/>
            <person name="Cooney J.C."/>
            <person name="Kagawa T.F."/>
            <person name="Liu W."/>
            <person name="Song Y."/>
            <person name="Salvetti E."/>
            <person name="Wrobel A."/>
            <person name="Rasinkangas P."/>
            <person name="Parkhill J."/>
            <person name="Rea M.C."/>
            <person name="O'Sullivan O."/>
            <person name="Ritari J."/>
            <person name="Douillard F.P."/>
            <person name="Paul Ross R."/>
            <person name="Yang R."/>
            <person name="Briner A.E."/>
            <person name="Felis G.E."/>
            <person name="de Vos W.M."/>
            <person name="Barrangou R."/>
            <person name="Klaenhammer T.R."/>
            <person name="Caufield P.W."/>
            <person name="Cui Y."/>
            <person name="Zhang H."/>
            <person name="O'Toole P.W."/>
        </authorList>
    </citation>
    <scope>NUCLEOTIDE SEQUENCE [LARGE SCALE GENOMIC DNA]</scope>
    <source>
        <strain evidence="4 5">DSM 20183</strain>
    </source>
</reference>
<evidence type="ECO:0000256" key="1">
    <source>
        <dbReference type="SAM" id="MobiDB-lite"/>
    </source>
</evidence>
<dbReference type="AlphaFoldDB" id="A0A0R1J7E7"/>
<feature type="chain" id="PRO_5039628206" evidence="2">
    <location>
        <begin position="24"/>
        <end position="201"/>
    </location>
</feature>
<accession>A0A0R1J7E7</accession>
<organism evidence="4 5">
    <name type="scientific">Companilactobacillus tucceti DSM 20183</name>
    <dbReference type="NCBI Taxonomy" id="1423811"/>
    <lineage>
        <taxon>Bacteria</taxon>
        <taxon>Bacillati</taxon>
        <taxon>Bacillota</taxon>
        <taxon>Bacilli</taxon>
        <taxon>Lactobacillales</taxon>
        <taxon>Lactobacillaceae</taxon>
        <taxon>Companilactobacillus</taxon>
    </lineage>
</organism>
<dbReference type="Pfam" id="PF03217">
    <property type="entry name" value="SlpA"/>
    <property type="match status" value="1"/>
</dbReference>
<feature type="compositionally biased region" description="Low complexity" evidence="1">
    <location>
        <begin position="97"/>
        <end position="110"/>
    </location>
</feature>
<keyword evidence="2" id="KW-0732">Signal</keyword>
<dbReference type="STRING" id="1423811.FC72_GL001029"/>
<dbReference type="InterPro" id="IPR024968">
    <property type="entry name" value="SlpA_C_lactobacillus"/>
</dbReference>
<evidence type="ECO:0000313" key="4">
    <source>
        <dbReference type="EMBL" id="KRK63898.1"/>
    </source>
</evidence>
<proteinExistence type="predicted"/>
<evidence type="ECO:0000313" key="5">
    <source>
        <dbReference type="Proteomes" id="UP000050929"/>
    </source>
</evidence>
<feature type="region of interest" description="Disordered" evidence="1">
    <location>
        <begin position="89"/>
        <end position="110"/>
    </location>
</feature>
<dbReference type="PATRIC" id="fig|1423811.3.peg.1041"/>
<keyword evidence="5" id="KW-1185">Reference proteome</keyword>
<dbReference type="Proteomes" id="UP000050929">
    <property type="component" value="Unassembled WGS sequence"/>
</dbReference>
<name>A0A0R1J7E7_9LACO</name>
<gene>
    <name evidence="4" type="ORF">FC72_GL001029</name>
</gene>
<dbReference type="EMBL" id="AZDG01000020">
    <property type="protein sequence ID" value="KRK63898.1"/>
    <property type="molecule type" value="Genomic_DNA"/>
</dbReference>
<feature type="signal peptide" evidence="2">
    <location>
        <begin position="1"/>
        <end position="23"/>
    </location>
</feature>
<protein>
    <submittedName>
        <fullName evidence="4">SCP-like extracellular protein</fullName>
    </submittedName>
</protein>